<name>A0ABW4J649_9LACO</name>
<feature type="transmembrane region" description="Helical" evidence="7">
    <location>
        <begin position="160"/>
        <end position="182"/>
    </location>
</feature>
<dbReference type="PANTHER" id="PTHR23517:SF10">
    <property type="entry name" value="MAJOR FACILITATOR SUPERFAMILY (MFS) PROFILE DOMAIN-CONTAINING PROTEIN"/>
    <property type="match status" value="1"/>
</dbReference>
<organism evidence="9 10">
    <name type="scientific">Agrilactobacillus yilanensis</name>
    <dbReference type="NCBI Taxonomy" id="2485997"/>
    <lineage>
        <taxon>Bacteria</taxon>
        <taxon>Bacillati</taxon>
        <taxon>Bacillota</taxon>
        <taxon>Bacilli</taxon>
        <taxon>Lactobacillales</taxon>
        <taxon>Lactobacillaceae</taxon>
        <taxon>Agrilactobacillus</taxon>
    </lineage>
</organism>
<feature type="transmembrane region" description="Helical" evidence="7">
    <location>
        <begin position="74"/>
        <end position="92"/>
    </location>
</feature>
<gene>
    <name evidence="9" type="ORF">ACFQ5M_07140</name>
</gene>
<feature type="transmembrane region" description="Helical" evidence="7">
    <location>
        <begin position="360"/>
        <end position="380"/>
    </location>
</feature>
<comment type="caution">
    <text evidence="9">The sequence shown here is derived from an EMBL/GenBank/DDBJ whole genome shotgun (WGS) entry which is preliminary data.</text>
</comment>
<sequence length="388" mass="43637">MQKQGLSLKWLLVGSLITNTGISFIWPLTTIYMHEYLGKPLTAAGIVLFINSIVMIVGNYVGGYLFDRWQPYKTILVGITINVLSALILTFFHGWPSYAIFLIILSFGNGIVGTSINAFATLVQNRRASYVFNVLYFMSNLGLVIGTLVVGLVLPFGIEYIFALATGLFVIFWLVAALKFKVTTAKKRRKQTREAQKIPRQSANQIIGLLIVFVIAWVVYEQWQSNISAFMISHQMTVKDYSFVWTFNAIVIVVFQPVLTHFDNWLYAHIRSRLNVGFLLFGSSFVILMFAHQYWHFLLAMGVLTLGEILAFPGVSTYVDGLVPESQRGRYQGIVNAAASFGRAVGPLIGAWVIEFSSYHVLFFGCVLVLLLFLASFNLFTQRKQAEL</sequence>
<keyword evidence="5 7" id="KW-1133">Transmembrane helix</keyword>
<dbReference type="RefSeq" id="WP_125714443.1">
    <property type="nucleotide sequence ID" value="NZ_JBHTOP010000022.1"/>
</dbReference>
<feature type="transmembrane region" description="Helical" evidence="7">
    <location>
        <begin position="274"/>
        <end position="291"/>
    </location>
</feature>
<dbReference type="EMBL" id="JBHTOP010000022">
    <property type="protein sequence ID" value="MFD1671862.1"/>
    <property type="molecule type" value="Genomic_DNA"/>
</dbReference>
<keyword evidence="6 7" id="KW-0472">Membrane</keyword>
<feature type="transmembrane region" description="Helical" evidence="7">
    <location>
        <begin position="331"/>
        <end position="354"/>
    </location>
</feature>
<proteinExistence type="predicted"/>
<dbReference type="Gene3D" id="1.20.1250.20">
    <property type="entry name" value="MFS general substrate transporter like domains"/>
    <property type="match status" value="2"/>
</dbReference>
<dbReference type="InterPro" id="IPR036259">
    <property type="entry name" value="MFS_trans_sf"/>
</dbReference>
<evidence type="ECO:0000259" key="8">
    <source>
        <dbReference type="PROSITE" id="PS50850"/>
    </source>
</evidence>
<dbReference type="Pfam" id="PF07690">
    <property type="entry name" value="MFS_1"/>
    <property type="match status" value="2"/>
</dbReference>
<keyword evidence="3" id="KW-1003">Cell membrane</keyword>
<feature type="transmembrane region" description="Helical" evidence="7">
    <location>
        <begin position="203"/>
        <end position="223"/>
    </location>
</feature>
<feature type="transmembrane region" description="Helical" evidence="7">
    <location>
        <begin position="243"/>
        <end position="262"/>
    </location>
</feature>
<protein>
    <submittedName>
        <fullName evidence="9">MDR family MFS transporter</fullName>
    </submittedName>
</protein>
<feature type="domain" description="Major facilitator superfamily (MFS) profile" evidence="8">
    <location>
        <begin position="7"/>
        <end position="384"/>
    </location>
</feature>
<feature type="transmembrane region" description="Helical" evidence="7">
    <location>
        <begin position="41"/>
        <end position="62"/>
    </location>
</feature>
<accession>A0ABW4J649</accession>
<dbReference type="InterPro" id="IPR020846">
    <property type="entry name" value="MFS_dom"/>
</dbReference>
<keyword evidence="2" id="KW-0813">Transport</keyword>
<keyword evidence="4 7" id="KW-0812">Transmembrane</keyword>
<evidence type="ECO:0000256" key="5">
    <source>
        <dbReference type="ARBA" id="ARBA00022989"/>
    </source>
</evidence>
<evidence type="ECO:0000313" key="10">
    <source>
        <dbReference type="Proteomes" id="UP001597267"/>
    </source>
</evidence>
<dbReference type="InterPro" id="IPR050171">
    <property type="entry name" value="MFS_Transporters"/>
</dbReference>
<comment type="subcellular location">
    <subcellularLocation>
        <location evidence="1">Cell membrane</location>
        <topology evidence="1">Multi-pass membrane protein</topology>
    </subcellularLocation>
</comment>
<reference evidence="10" key="1">
    <citation type="journal article" date="2019" name="Int. J. Syst. Evol. Microbiol.">
        <title>The Global Catalogue of Microorganisms (GCM) 10K type strain sequencing project: providing services to taxonomists for standard genome sequencing and annotation.</title>
        <authorList>
            <consortium name="The Broad Institute Genomics Platform"/>
            <consortium name="The Broad Institute Genome Sequencing Center for Infectious Disease"/>
            <person name="Wu L."/>
            <person name="Ma J."/>
        </authorList>
    </citation>
    <scope>NUCLEOTIDE SEQUENCE [LARGE SCALE GENOMIC DNA]</scope>
    <source>
        <strain evidence="10">CCM 8896</strain>
    </source>
</reference>
<dbReference type="InterPro" id="IPR001958">
    <property type="entry name" value="Tet-R_TetA/multi-R_MdtG-like"/>
</dbReference>
<dbReference type="PRINTS" id="PR01035">
    <property type="entry name" value="TCRTETA"/>
</dbReference>
<feature type="transmembrane region" description="Helical" evidence="7">
    <location>
        <begin position="98"/>
        <end position="122"/>
    </location>
</feature>
<feature type="transmembrane region" description="Helical" evidence="7">
    <location>
        <begin position="134"/>
        <end position="154"/>
    </location>
</feature>
<evidence type="ECO:0000256" key="3">
    <source>
        <dbReference type="ARBA" id="ARBA00022475"/>
    </source>
</evidence>
<evidence type="ECO:0000313" key="9">
    <source>
        <dbReference type="EMBL" id="MFD1671862.1"/>
    </source>
</evidence>
<evidence type="ECO:0000256" key="7">
    <source>
        <dbReference type="SAM" id="Phobius"/>
    </source>
</evidence>
<evidence type="ECO:0000256" key="4">
    <source>
        <dbReference type="ARBA" id="ARBA00022692"/>
    </source>
</evidence>
<feature type="transmembrane region" description="Helical" evidence="7">
    <location>
        <begin position="297"/>
        <end position="319"/>
    </location>
</feature>
<dbReference type="PANTHER" id="PTHR23517">
    <property type="entry name" value="RESISTANCE PROTEIN MDTM, PUTATIVE-RELATED-RELATED"/>
    <property type="match status" value="1"/>
</dbReference>
<dbReference type="CDD" id="cd17329">
    <property type="entry name" value="MFS_MdtH_MDR_like"/>
    <property type="match status" value="1"/>
</dbReference>
<evidence type="ECO:0000256" key="6">
    <source>
        <dbReference type="ARBA" id="ARBA00023136"/>
    </source>
</evidence>
<evidence type="ECO:0000256" key="2">
    <source>
        <dbReference type="ARBA" id="ARBA00022448"/>
    </source>
</evidence>
<keyword evidence="10" id="KW-1185">Reference proteome</keyword>
<feature type="transmembrane region" description="Helical" evidence="7">
    <location>
        <begin position="7"/>
        <end position="29"/>
    </location>
</feature>
<dbReference type="SUPFAM" id="SSF103473">
    <property type="entry name" value="MFS general substrate transporter"/>
    <property type="match status" value="1"/>
</dbReference>
<dbReference type="InterPro" id="IPR011701">
    <property type="entry name" value="MFS"/>
</dbReference>
<evidence type="ECO:0000256" key="1">
    <source>
        <dbReference type="ARBA" id="ARBA00004651"/>
    </source>
</evidence>
<dbReference type="PROSITE" id="PS50850">
    <property type="entry name" value="MFS"/>
    <property type="match status" value="1"/>
</dbReference>
<dbReference type="Proteomes" id="UP001597267">
    <property type="component" value="Unassembled WGS sequence"/>
</dbReference>